<dbReference type="RefSeq" id="WP_330152746.1">
    <property type="nucleotide sequence ID" value="NZ_JAUZMZ010000078.1"/>
</dbReference>
<reference evidence="2 3" key="1">
    <citation type="submission" date="2023-08" db="EMBL/GenBank/DDBJ databases">
        <authorList>
            <person name="Girao M."/>
            <person name="Carvalho M.F."/>
        </authorList>
    </citation>
    <scope>NUCLEOTIDE SEQUENCE [LARGE SCALE GENOMIC DNA]</scope>
    <source>
        <strain evidence="2 3">CC-R104</strain>
    </source>
</reference>
<dbReference type="Proteomes" id="UP001331936">
    <property type="component" value="Unassembled WGS sequence"/>
</dbReference>
<dbReference type="Pfam" id="PF13577">
    <property type="entry name" value="SnoaL_4"/>
    <property type="match status" value="1"/>
</dbReference>
<comment type="caution">
    <text evidence="2">The sequence shown here is derived from an EMBL/GenBank/DDBJ whole genome shotgun (WGS) entry which is preliminary data.</text>
</comment>
<dbReference type="SUPFAM" id="SSF54427">
    <property type="entry name" value="NTF2-like"/>
    <property type="match status" value="1"/>
</dbReference>
<keyword evidence="3" id="KW-1185">Reference proteome</keyword>
<dbReference type="EMBL" id="JAUZMZ010000078">
    <property type="protein sequence ID" value="MEE2033336.1"/>
    <property type="molecule type" value="Genomic_DNA"/>
</dbReference>
<dbReference type="InterPro" id="IPR032710">
    <property type="entry name" value="NTF2-like_dom_sf"/>
</dbReference>
<protein>
    <submittedName>
        <fullName evidence="2">Nuclear transport factor 2 family protein</fullName>
    </submittedName>
</protein>
<evidence type="ECO:0000313" key="2">
    <source>
        <dbReference type="EMBL" id="MEE2033336.1"/>
    </source>
</evidence>
<accession>A0ABU7JTI4</accession>
<evidence type="ECO:0000313" key="3">
    <source>
        <dbReference type="Proteomes" id="UP001331936"/>
    </source>
</evidence>
<dbReference type="InterPro" id="IPR037401">
    <property type="entry name" value="SnoaL-like"/>
</dbReference>
<organism evidence="2 3">
    <name type="scientific">Rhodococcus chondri</name>
    <dbReference type="NCBI Taxonomy" id="3065941"/>
    <lineage>
        <taxon>Bacteria</taxon>
        <taxon>Bacillati</taxon>
        <taxon>Actinomycetota</taxon>
        <taxon>Actinomycetes</taxon>
        <taxon>Mycobacteriales</taxon>
        <taxon>Nocardiaceae</taxon>
        <taxon>Rhodococcus</taxon>
    </lineage>
</organism>
<name>A0ABU7JTI4_9NOCA</name>
<gene>
    <name evidence="2" type="ORF">Q8814_14635</name>
</gene>
<feature type="domain" description="SnoaL-like" evidence="1">
    <location>
        <begin position="13"/>
        <end position="124"/>
    </location>
</feature>
<proteinExistence type="predicted"/>
<evidence type="ECO:0000259" key="1">
    <source>
        <dbReference type="Pfam" id="PF13577"/>
    </source>
</evidence>
<dbReference type="Gene3D" id="3.10.450.50">
    <property type="match status" value="1"/>
</dbReference>
<sequence length="145" mass="16017">MESISAELGYRAEQLLYRYAVAVDAGDLGALRALITDDVTIEQNGKADIGSEEFIGVYRAFGESPAEFSRHLISNVRVAAASKGKVSVEAYFEATVCAPGSNQRLYGKYADVFVEREGELLIERKGISVERILDLQVNEVEYQPY</sequence>